<dbReference type="AlphaFoldDB" id="A0A0B4XJH3"/>
<keyword evidence="4" id="KW-0963">Cytoplasm</keyword>
<comment type="subcellular location">
    <subcellularLocation>
        <location evidence="1">Cytoplasm</location>
        <location evidence="1">Nucleoid</location>
    </subcellularLocation>
</comment>
<dbReference type="OrthoDB" id="5290530at2"/>
<organism evidence="6 7">
    <name type="scientific">Isoalcanivorax pacificus W11-5</name>
    <dbReference type="NCBI Taxonomy" id="391936"/>
    <lineage>
        <taxon>Bacteria</taxon>
        <taxon>Pseudomonadati</taxon>
        <taxon>Pseudomonadota</taxon>
        <taxon>Gammaproteobacteria</taxon>
        <taxon>Oceanospirillales</taxon>
        <taxon>Alcanivoracaceae</taxon>
        <taxon>Isoalcanivorax</taxon>
    </lineage>
</organism>
<evidence type="ECO:0000256" key="1">
    <source>
        <dbReference type="ARBA" id="ARBA00004453"/>
    </source>
</evidence>
<accession>A0A0B4XJH3</accession>
<dbReference type="Pfam" id="PF04381">
    <property type="entry name" value="RdgC"/>
    <property type="match status" value="1"/>
</dbReference>
<dbReference type="EMBL" id="CP004387">
    <property type="protein sequence ID" value="AJD46567.1"/>
    <property type="molecule type" value="Genomic_DNA"/>
</dbReference>
<evidence type="ECO:0000313" key="6">
    <source>
        <dbReference type="EMBL" id="AJD46567.1"/>
    </source>
</evidence>
<evidence type="ECO:0000313" key="7">
    <source>
        <dbReference type="Proteomes" id="UP000006764"/>
    </source>
</evidence>
<dbReference type="PANTHER" id="PTHR38103">
    <property type="entry name" value="RECOMBINATION-ASSOCIATED PROTEIN RDGC"/>
    <property type="match status" value="1"/>
</dbReference>
<keyword evidence="7" id="KW-1185">Reference proteome</keyword>
<comment type="similarity">
    <text evidence="2">Belongs to the RdgC family.</text>
</comment>
<keyword evidence="5" id="KW-0233">DNA recombination</keyword>
<dbReference type="NCBIfam" id="NF001464">
    <property type="entry name" value="PRK00321.1-5"/>
    <property type="match status" value="1"/>
</dbReference>
<reference evidence="6 7" key="1">
    <citation type="journal article" date="2012" name="J. Bacteriol.">
        <title>Genome sequence of an alkane-degrading bacterium, Alcanivorax pacificus type strain W11-5, isolated from deep sea sediment.</title>
        <authorList>
            <person name="Lai Q."/>
            <person name="Shao Z."/>
        </authorList>
    </citation>
    <scope>NUCLEOTIDE SEQUENCE [LARGE SCALE GENOMIC DNA]</scope>
    <source>
        <strain evidence="6 7">W11-5</strain>
    </source>
</reference>
<evidence type="ECO:0000256" key="3">
    <source>
        <dbReference type="ARBA" id="ARBA00022296"/>
    </source>
</evidence>
<dbReference type="KEGG" id="apac:S7S_00715"/>
<dbReference type="RefSeq" id="WP_008739186.1">
    <property type="nucleotide sequence ID" value="NZ_CP004387.1"/>
</dbReference>
<evidence type="ECO:0000256" key="4">
    <source>
        <dbReference type="ARBA" id="ARBA00022490"/>
    </source>
</evidence>
<proteinExistence type="inferred from homology"/>
<gene>
    <name evidence="6" type="primary">rdgC</name>
    <name evidence="6" type="ORF">S7S_00715</name>
</gene>
<dbReference type="HOGENOM" id="CLU_052038_1_1_6"/>
<evidence type="ECO:0000256" key="2">
    <source>
        <dbReference type="ARBA" id="ARBA00008657"/>
    </source>
</evidence>
<dbReference type="Proteomes" id="UP000006764">
    <property type="component" value="Chromosome"/>
</dbReference>
<name>A0A0B4XJH3_9GAMM</name>
<dbReference type="STRING" id="391936.S7S_00715"/>
<protein>
    <recommendedName>
        <fullName evidence="3">Recombination-associated protein RdgC</fullName>
    </recommendedName>
</protein>
<dbReference type="GO" id="GO:0000018">
    <property type="term" value="P:regulation of DNA recombination"/>
    <property type="evidence" value="ECO:0007669"/>
    <property type="project" value="TreeGrafter"/>
</dbReference>
<dbReference type="InterPro" id="IPR007476">
    <property type="entry name" value="RdgC"/>
</dbReference>
<dbReference type="GO" id="GO:0006310">
    <property type="term" value="P:DNA recombination"/>
    <property type="evidence" value="ECO:0007669"/>
    <property type="project" value="UniProtKB-KW"/>
</dbReference>
<dbReference type="GO" id="GO:0043590">
    <property type="term" value="C:bacterial nucleoid"/>
    <property type="evidence" value="ECO:0007669"/>
    <property type="project" value="TreeGrafter"/>
</dbReference>
<evidence type="ECO:0000256" key="5">
    <source>
        <dbReference type="ARBA" id="ARBA00023172"/>
    </source>
</evidence>
<dbReference type="PANTHER" id="PTHR38103:SF1">
    <property type="entry name" value="RECOMBINATION-ASSOCIATED PROTEIN RDGC"/>
    <property type="match status" value="1"/>
</dbReference>
<sequence>MWIKNLCVYQSAEPFTWSAAELEEYLAAAQCPKITQQTLSVEGFVPPLKDHAAMLHAEEGLIYCVYQETTRLLPGPVVKEELDERVQAIEAEQGRKPGRKERAELKDQITFELMPRAFTRSRRTTVLIDMRHHRVLIDSGSEARAEQAIAMLRKAVGSLPVKRPTANHSPATAMSQWLKEPAQLPAGFTLGDRCELKGTGDEGASVRFTAMDLSREEILKLLDTDMQAVKLNLCWNDEFEFDVTEDLQFKRIKPLDLVQENLDNLRDDDALAELMARLILQAGLLRSVLDRLFEYFEVDRSPV</sequence>
<dbReference type="GO" id="GO:0003690">
    <property type="term" value="F:double-stranded DNA binding"/>
    <property type="evidence" value="ECO:0007669"/>
    <property type="project" value="TreeGrafter"/>
</dbReference>